<dbReference type="Gene3D" id="1.20.58.2220">
    <property type="entry name" value="Formin, FH2 domain"/>
    <property type="match status" value="1"/>
</dbReference>
<feature type="region of interest" description="Disordered" evidence="5">
    <location>
        <begin position="213"/>
        <end position="372"/>
    </location>
</feature>
<protein>
    <recommendedName>
        <fullName evidence="4">Formin-like protein</fullName>
    </recommendedName>
</protein>
<comment type="caution">
    <text evidence="8">The sequence shown here is derived from an EMBL/GenBank/DDBJ whole genome shotgun (WGS) entry which is preliminary data.</text>
</comment>
<evidence type="ECO:0000256" key="3">
    <source>
        <dbReference type="ARBA" id="ARBA00025793"/>
    </source>
</evidence>
<dbReference type="GO" id="GO:0016020">
    <property type="term" value="C:membrane"/>
    <property type="evidence" value="ECO:0007669"/>
    <property type="project" value="UniProtKB-SubCell"/>
</dbReference>
<dbReference type="GO" id="GO:0051015">
    <property type="term" value="F:actin filament binding"/>
    <property type="evidence" value="ECO:0007669"/>
    <property type="project" value="InterPro"/>
</dbReference>
<feature type="compositionally biased region" description="Low complexity" evidence="5">
    <location>
        <begin position="292"/>
        <end position="334"/>
    </location>
</feature>
<dbReference type="SMART" id="SM00498">
    <property type="entry name" value="FH2"/>
    <property type="match status" value="1"/>
</dbReference>
<dbReference type="PANTHER" id="PTHR23213">
    <property type="entry name" value="FORMIN-RELATED"/>
    <property type="match status" value="1"/>
</dbReference>
<feature type="compositionally biased region" description="Low complexity" evidence="5">
    <location>
        <begin position="267"/>
        <end position="285"/>
    </location>
</feature>
<dbReference type="Proteomes" id="UP000317650">
    <property type="component" value="Chromosome 9"/>
</dbReference>
<dbReference type="AlphaFoldDB" id="A0A4S8IFW0"/>
<dbReference type="STRING" id="52838.A0A4S8IFW0"/>
<evidence type="ECO:0000259" key="7">
    <source>
        <dbReference type="PROSITE" id="PS51444"/>
    </source>
</evidence>
<proteinExistence type="inferred from homology"/>
<dbReference type="InterPro" id="IPR015425">
    <property type="entry name" value="FH2_Formin"/>
</dbReference>
<dbReference type="InterPro" id="IPR027643">
    <property type="entry name" value="Formin-like_plant"/>
</dbReference>
<evidence type="ECO:0000256" key="6">
    <source>
        <dbReference type="SAM" id="SignalP"/>
    </source>
</evidence>
<keyword evidence="2 6" id="KW-0732">Signal</keyword>
<evidence type="ECO:0000256" key="4">
    <source>
        <dbReference type="RuleBase" id="RU361260"/>
    </source>
</evidence>
<dbReference type="EMBL" id="PYDT01000010">
    <property type="protein sequence ID" value="THU46192.1"/>
    <property type="molecule type" value="Genomic_DNA"/>
</dbReference>
<feature type="chain" id="PRO_5020756394" description="Formin-like protein" evidence="6">
    <location>
        <begin position="20"/>
        <end position="876"/>
    </location>
</feature>
<comment type="subcellular location">
    <subcellularLocation>
        <location evidence="1">Membrane</location>
        <topology evidence="1">Single-pass membrane protein</topology>
    </subcellularLocation>
</comment>
<accession>A0A4S8IFW0</accession>
<feature type="compositionally biased region" description="Low complexity" evidence="5">
    <location>
        <begin position="246"/>
        <end position="259"/>
    </location>
</feature>
<dbReference type="SUPFAM" id="SSF101447">
    <property type="entry name" value="Formin homology 2 domain (FH2 domain)"/>
    <property type="match status" value="1"/>
</dbReference>
<dbReference type="PANTHER" id="PTHR23213:SF368">
    <property type="entry name" value="HISTONE H3-K79 METHYLTRANSFERASE"/>
    <property type="match status" value="1"/>
</dbReference>
<evidence type="ECO:0000256" key="1">
    <source>
        <dbReference type="ARBA" id="ARBA00004167"/>
    </source>
</evidence>
<dbReference type="GO" id="GO:0045010">
    <property type="term" value="P:actin nucleation"/>
    <property type="evidence" value="ECO:0007669"/>
    <property type="project" value="InterPro"/>
</dbReference>
<comment type="similarity">
    <text evidence="3">Belongs to the formin-like family. Class-I subfamily.</text>
</comment>
<evidence type="ECO:0000256" key="5">
    <source>
        <dbReference type="SAM" id="MobiDB-lite"/>
    </source>
</evidence>
<name>A0A4S8IFW0_MUSBA</name>
<evidence type="ECO:0000313" key="9">
    <source>
        <dbReference type="Proteomes" id="UP000317650"/>
    </source>
</evidence>
<feature type="compositionally biased region" description="Polar residues" evidence="5">
    <location>
        <begin position="358"/>
        <end position="368"/>
    </location>
</feature>
<evidence type="ECO:0000313" key="8">
    <source>
        <dbReference type="EMBL" id="THU46192.1"/>
    </source>
</evidence>
<organism evidence="8 9">
    <name type="scientific">Musa balbisiana</name>
    <name type="common">Banana</name>
    <dbReference type="NCBI Taxonomy" id="52838"/>
    <lineage>
        <taxon>Eukaryota</taxon>
        <taxon>Viridiplantae</taxon>
        <taxon>Streptophyta</taxon>
        <taxon>Embryophyta</taxon>
        <taxon>Tracheophyta</taxon>
        <taxon>Spermatophyta</taxon>
        <taxon>Magnoliopsida</taxon>
        <taxon>Liliopsida</taxon>
        <taxon>Zingiberales</taxon>
        <taxon>Musaceae</taxon>
        <taxon>Musa</taxon>
    </lineage>
</organism>
<dbReference type="InterPro" id="IPR042201">
    <property type="entry name" value="FH2_Formin_sf"/>
</dbReference>
<gene>
    <name evidence="8" type="ORF">C4D60_Mb09t02350</name>
</gene>
<keyword evidence="9" id="KW-1185">Reference proteome</keyword>
<sequence>MAVFAFFLFLLNYTPFHFRRSIGSTTASATIYNRRTLHQPFFPLTFSSFAPTQPPSSSFPKYPTSSSSSSSSHHRLRPFFPLYPFPPPPPHPFPATITTLPTFPANISSLGSYSSGHSSPRFVPAVASPLLALALLGLSFVLFLRLRRRCRRAGADKDARSGSLGFFPSDAAAPDGRKVSASSSSAAAAATTGPSSSEFLYLGTLVSSRVRENESSASQLAAGGGSPHRKLGSPELHPLPPLPRQFRSADAGRSSSSGFYSPKNSPGSKGSAAGLASSSKEAALGVEERCGSRSSTLSTPSYVSSNVASSPSRSSPTTSSLPPSLLRLSTSSPPKARPRSHSPPSSPPGADCDRKVGTLQSSGENLRSPNKIGDFAKGSIAVELNQPPPPPIGFQKDQNVKIPAFQPPVLLPPRNSVVWNSSITSKYSNAAEKHENNPCPKLKPLHWDKVRASSDRKMVWDQHNSGSLQLNEEMIETLFGGNTSMAPKEMTGGLLYPSSNQESCILDPKKSQNIAIMLKALHVSEEEVCEALLEGNADSLGNEVLEALKKMVPSKEEERNLKEHKDDSSYILGPAESFLKAVLHIPFAFKRVDAMLYIANFESEVNHLRNLFGTLQWLLYLDMLCKAQYLSMSQAACEELRSNRMFHKLLEAVLKTGNQMNVGTRHGEADAFKLDALLKLVDVRGTDGKTTLLHYVVQAISRAEGSHLFALNPSNIKTPSNAASDLECCRLGIHIVSRLGIELSNVKKAAAIDCDMVSSCVMRLGGEIGKIHEVLQLNYSFSKEDGHNFHDAIIGFLRKAEGAILDIQARESSALSMVKETTEFFHGDSAKEEDHSFRIFVVVRDFLAVLDQVCREVEKINEHDIIIMARHLPVRQ</sequence>
<dbReference type="Pfam" id="PF02181">
    <property type="entry name" value="FH2"/>
    <property type="match status" value="2"/>
</dbReference>
<feature type="domain" description="FH2" evidence="7">
    <location>
        <begin position="432"/>
        <end position="876"/>
    </location>
</feature>
<dbReference type="PROSITE" id="PS51444">
    <property type="entry name" value="FH2"/>
    <property type="match status" value="1"/>
</dbReference>
<reference evidence="8 9" key="1">
    <citation type="journal article" date="2019" name="Nat. Plants">
        <title>Genome sequencing of Musa balbisiana reveals subgenome evolution and function divergence in polyploid bananas.</title>
        <authorList>
            <person name="Yao X."/>
        </authorList>
    </citation>
    <scope>NUCLEOTIDE SEQUENCE [LARGE SCALE GENOMIC DNA]</scope>
    <source>
        <strain evidence="9">cv. DH-PKW</strain>
        <tissue evidence="8">Leaves</tissue>
    </source>
</reference>
<feature type="signal peptide" evidence="6">
    <location>
        <begin position="1"/>
        <end position="19"/>
    </location>
</feature>
<evidence type="ECO:0000256" key="2">
    <source>
        <dbReference type="ARBA" id="ARBA00022729"/>
    </source>
</evidence>